<feature type="transmembrane region" description="Helical" evidence="7">
    <location>
        <begin position="340"/>
        <end position="358"/>
    </location>
</feature>
<evidence type="ECO:0000256" key="3">
    <source>
        <dbReference type="ARBA" id="ARBA00022475"/>
    </source>
</evidence>
<keyword evidence="5 7" id="KW-1133">Transmembrane helix</keyword>
<reference evidence="10 11" key="1">
    <citation type="submission" date="2023-11" db="EMBL/GenBank/DDBJ databases">
        <title>Lentzea sokolovensis, sp. nov., Lentzea kristufkii, sp. nov., and Lentzea miocenensis, sp. nov., rare actinobacteria from Sokolov Coal Basin, Miocene lacustrine sediment, Czech Republic.</title>
        <authorList>
            <person name="Lara A."/>
            <person name="Kotroba L."/>
            <person name="Nouioui I."/>
            <person name="Neumann-Schaal M."/>
            <person name="Mast Y."/>
            <person name="Chronakova A."/>
        </authorList>
    </citation>
    <scope>NUCLEOTIDE SEQUENCE [LARGE SCALE GENOMIC DNA]</scope>
    <source>
        <strain evidence="10 11">BCCO 10_0061</strain>
    </source>
</reference>
<dbReference type="Pfam" id="PF00528">
    <property type="entry name" value="BPD_transp_1"/>
    <property type="match status" value="2"/>
</dbReference>
<dbReference type="PANTHER" id="PTHR32243">
    <property type="entry name" value="MALTOSE TRANSPORT SYSTEM PERMEASE-RELATED"/>
    <property type="match status" value="1"/>
</dbReference>
<comment type="similarity">
    <text evidence="7">Belongs to the binding-protein-dependent transport system permease family.</text>
</comment>
<evidence type="ECO:0000256" key="8">
    <source>
        <dbReference type="SAM" id="MobiDB-lite"/>
    </source>
</evidence>
<comment type="subcellular location">
    <subcellularLocation>
        <location evidence="1 7">Cell membrane</location>
        <topology evidence="1 7">Multi-pass membrane protein</topology>
    </subcellularLocation>
</comment>
<evidence type="ECO:0000256" key="6">
    <source>
        <dbReference type="ARBA" id="ARBA00023136"/>
    </source>
</evidence>
<feature type="transmembrane region" description="Helical" evidence="7">
    <location>
        <begin position="399"/>
        <end position="419"/>
    </location>
</feature>
<feature type="transmembrane region" description="Helical" evidence="7">
    <location>
        <begin position="364"/>
        <end position="387"/>
    </location>
</feature>
<protein>
    <submittedName>
        <fullName evidence="10">ABC transporter permease subunit</fullName>
    </submittedName>
</protein>
<feature type="transmembrane region" description="Helical" evidence="7">
    <location>
        <begin position="460"/>
        <end position="487"/>
    </location>
</feature>
<feature type="region of interest" description="Disordered" evidence="8">
    <location>
        <begin position="1"/>
        <end position="22"/>
    </location>
</feature>
<feature type="domain" description="ABC transmembrane type-1" evidence="9">
    <location>
        <begin position="89"/>
        <end position="313"/>
    </location>
</feature>
<feature type="transmembrane region" description="Helical" evidence="7">
    <location>
        <begin position="186"/>
        <end position="209"/>
    </location>
</feature>
<feature type="transmembrane region" description="Helical" evidence="7">
    <location>
        <begin position="93"/>
        <end position="115"/>
    </location>
</feature>
<dbReference type="SUPFAM" id="SSF161098">
    <property type="entry name" value="MetI-like"/>
    <property type="match status" value="2"/>
</dbReference>
<evidence type="ECO:0000313" key="11">
    <source>
        <dbReference type="Proteomes" id="UP001285352"/>
    </source>
</evidence>
<keyword evidence="11" id="KW-1185">Reference proteome</keyword>
<dbReference type="RefSeq" id="WP_319979327.1">
    <property type="nucleotide sequence ID" value="NZ_JAXAVU010000014.1"/>
</dbReference>
<evidence type="ECO:0000256" key="1">
    <source>
        <dbReference type="ARBA" id="ARBA00004651"/>
    </source>
</evidence>
<feature type="transmembrane region" description="Helical" evidence="7">
    <location>
        <begin position="240"/>
        <end position="257"/>
    </location>
</feature>
<feature type="domain" description="ABC transmembrane type-1" evidence="9">
    <location>
        <begin position="461"/>
        <end position="652"/>
    </location>
</feature>
<keyword evidence="3" id="KW-1003">Cell membrane</keyword>
<evidence type="ECO:0000256" key="5">
    <source>
        <dbReference type="ARBA" id="ARBA00022989"/>
    </source>
</evidence>
<keyword evidence="4 7" id="KW-0812">Transmembrane</keyword>
<dbReference type="PROSITE" id="PS50928">
    <property type="entry name" value="ABC_TM1"/>
    <property type="match status" value="2"/>
</dbReference>
<feature type="transmembrane region" description="Helical" evidence="7">
    <location>
        <begin position="499"/>
        <end position="517"/>
    </location>
</feature>
<evidence type="ECO:0000256" key="2">
    <source>
        <dbReference type="ARBA" id="ARBA00022448"/>
    </source>
</evidence>
<dbReference type="InterPro" id="IPR000515">
    <property type="entry name" value="MetI-like"/>
</dbReference>
<feature type="transmembrane region" description="Helical" evidence="7">
    <location>
        <begin position="122"/>
        <end position="143"/>
    </location>
</feature>
<feature type="transmembrane region" description="Helical" evidence="7">
    <location>
        <begin position="30"/>
        <end position="53"/>
    </location>
</feature>
<dbReference type="PANTHER" id="PTHR32243:SF18">
    <property type="entry name" value="INNER MEMBRANE ABC TRANSPORTER PERMEASE PROTEIN YCJP"/>
    <property type="match status" value="1"/>
</dbReference>
<dbReference type="EMBL" id="JAXAVU010000014">
    <property type="protein sequence ID" value="MDX8147269.1"/>
    <property type="molecule type" value="Genomic_DNA"/>
</dbReference>
<dbReference type="CDD" id="cd06261">
    <property type="entry name" value="TM_PBP2"/>
    <property type="match status" value="2"/>
</dbReference>
<dbReference type="Gene3D" id="1.10.3720.10">
    <property type="entry name" value="MetI-like"/>
    <property type="match status" value="2"/>
</dbReference>
<organism evidence="10 11">
    <name type="scientific">Lentzea sokolovensis</name>
    <dbReference type="NCBI Taxonomy" id="3095429"/>
    <lineage>
        <taxon>Bacteria</taxon>
        <taxon>Bacillati</taxon>
        <taxon>Actinomycetota</taxon>
        <taxon>Actinomycetes</taxon>
        <taxon>Pseudonocardiales</taxon>
        <taxon>Pseudonocardiaceae</taxon>
        <taxon>Lentzea</taxon>
    </lineage>
</organism>
<keyword evidence="2 7" id="KW-0813">Transport</keyword>
<evidence type="ECO:0000256" key="4">
    <source>
        <dbReference type="ARBA" id="ARBA00022692"/>
    </source>
</evidence>
<comment type="caution">
    <text evidence="10">The sequence shown here is derived from an EMBL/GenBank/DDBJ whole genome shotgun (WGS) entry which is preliminary data.</text>
</comment>
<dbReference type="InterPro" id="IPR035906">
    <property type="entry name" value="MetI-like_sf"/>
</dbReference>
<proteinExistence type="inferred from homology"/>
<evidence type="ECO:0000256" key="7">
    <source>
        <dbReference type="RuleBase" id="RU363032"/>
    </source>
</evidence>
<feature type="transmembrane region" description="Helical" evidence="7">
    <location>
        <begin position="529"/>
        <end position="549"/>
    </location>
</feature>
<evidence type="ECO:0000313" key="10">
    <source>
        <dbReference type="EMBL" id="MDX8147269.1"/>
    </source>
</evidence>
<sequence length="667" mass="72125">MLRTRPAPVRPAPRGPSSHTRSQRLFGRDWRLAAVFIGPTLVLVSGLILFPIVSSVLTSTTERHGAETVFVGLDNYTALVGDTVFHKGVLNSFVFTAYAEIFKVTLGLIAALMLHHMRRGRAIIAGVILLPWVVPTVVTAFTWRSLFDPIFGSVNVLLTDSGIGPVLAAVGLVDRWPAEWLSDPALAMPAVILVNVWKGIPFFTVTFLAGLKAIDSGLYEAAVVDGASPWQRFVHITMPGLRHIMIVTVLLSSIWTFNNFDLIWLMTQGGPGDATAPYVMVAYSKAIQQLQLGAGAAVTLVMLPIIGILVVILVRMMRRSDQPGASDMGRRRLTPAQRRALPWVIVAGSTLILVWASPHIVWKAALVLGVFVVLAAAVGRVVSVLAARGNRLAARVVSGTGSGIALVGLLGFVLAPLYWMTVTAFKSDNQIVARTDDLWPTPWSTEQFTNLFTGRAFGTWYLNTILVSVASTVIALVCAALAGYALARLKFRGSESFTVTILLTYVMPGALLFIPLYQMMSGIGLNDSLWSLVLAYPTFTLPFATWLLVGYFKSIPADLEEAALVDGCTRFGAFIRIVLPLAKPGLLAVALFTLTNAWNEFLFAFVFITKDDYKTLPVGMQSMIFGDVVPQGQLAAASLLISIPVVTMYAFGQRFLTEGLTAGAVKG</sequence>
<accession>A0ABU4V6H5</accession>
<gene>
    <name evidence="10" type="ORF">SK854_34530</name>
</gene>
<evidence type="ECO:0000259" key="9">
    <source>
        <dbReference type="PROSITE" id="PS50928"/>
    </source>
</evidence>
<keyword evidence="6 7" id="KW-0472">Membrane</keyword>
<feature type="transmembrane region" description="Helical" evidence="7">
    <location>
        <begin position="628"/>
        <end position="651"/>
    </location>
</feature>
<dbReference type="Proteomes" id="UP001285352">
    <property type="component" value="Unassembled WGS sequence"/>
</dbReference>
<name>A0ABU4V6H5_9PSEU</name>
<feature type="transmembrane region" description="Helical" evidence="7">
    <location>
        <begin position="290"/>
        <end position="314"/>
    </location>
</feature>
<dbReference type="InterPro" id="IPR050901">
    <property type="entry name" value="BP-dep_ABC_trans_perm"/>
</dbReference>